<dbReference type="EMBL" id="JAPUFD010000029">
    <property type="protein sequence ID" value="MDI1493581.1"/>
    <property type="molecule type" value="Genomic_DNA"/>
</dbReference>
<evidence type="ECO:0000256" key="1">
    <source>
        <dbReference type="SAM" id="Phobius"/>
    </source>
</evidence>
<gene>
    <name evidence="3" type="ORF">OHK93_005372</name>
</gene>
<dbReference type="InterPro" id="IPR046623">
    <property type="entry name" value="DUF6536"/>
</dbReference>
<organism evidence="3 4">
    <name type="scientific">Ramalina farinacea</name>
    <dbReference type="NCBI Taxonomy" id="258253"/>
    <lineage>
        <taxon>Eukaryota</taxon>
        <taxon>Fungi</taxon>
        <taxon>Dikarya</taxon>
        <taxon>Ascomycota</taxon>
        <taxon>Pezizomycotina</taxon>
        <taxon>Lecanoromycetes</taxon>
        <taxon>OSLEUM clade</taxon>
        <taxon>Lecanoromycetidae</taxon>
        <taxon>Lecanorales</taxon>
        <taxon>Lecanorineae</taxon>
        <taxon>Ramalinaceae</taxon>
        <taxon>Ramalina</taxon>
    </lineage>
</organism>
<feature type="transmembrane region" description="Helical" evidence="1">
    <location>
        <begin position="209"/>
        <end position="226"/>
    </location>
</feature>
<dbReference type="PANTHER" id="PTHR35395:SF1">
    <property type="entry name" value="DUF6536 DOMAIN-CONTAINING PROTEIN"/>
    <property type="match status" value="1"/>
</dbReference>
<protein>
    <recommendedName>
        <fullName evidence="2">DUF6536 domain-containing protein</fullName>
    </recommendedName>
</protein>
<evidence type="ECO:0000259" key="2">
    <source>
        <dbReference type="Pfam" id="PF20163"/>
    </source>
</evidence>
<name>A0AA43QVX3_9LECA</name>
<dbReference type="AlphaFoldDB" id="A0AA43QVX3"/>
<keyword evidence="4" id="KW-1185">Reference proteome</keyword>
<accession>A0AA43QVX3</accession>
<keyword evidence="1" id="KW-1133">Transmembrane helix</keyword>
<feature type="transmembrane region" description="Helical" evidence="1">
    <location>
        <begin position="552"/>
        <end position="573"/>
    </location>
</feature>
<dbReference type="PANTHER" id="PTHR35395">
    <property type="entry name" value="DUF6536 DOMAIN-CONTAINING PROTEIN"/>
    <property type="match status" value="1"/>
</dbReference>
<reference evidence="3" key="1">
    <citation type="journal article" date="2023" name="Genome Biol. Evol.">
        <title>First Whole Genome Sequence and Flow Cytometry Genome Size Data for the Lichen-Forming Fungus Ramalina farinacea (Ascomycota).</title>
        <authorList>
            <person name="Llewellyn T."/>
            <person name="Mian S."/>
            <person name="Hill R."/>
            <person name="Leitch I.J."/>
            <person name="Gaya E."/>
        </authorList>
    </citation>
    <scope>NUCLEOTIDE SEQUENCE</scope>
    <source>
        <strain evidence="3">LIQ254RAFAR</strain>
    </source>
</reference>
<keyword evidence="1" id="KW-0472">Membrane</keyword>
<evidence type="ECO:0000313" key="3">
    <source>
        <dbReference type="EMBL" id="MDI1493581.1"/>
    </source>
</evidence>
<keyword evidence="1" id="KW-0812">Transmembrane</keyword>
<comment type="caution">
    <text evidence="3">The sequence shown here is derived from an EMBL/GenBank/DDBJ whole genome shotgun (WGS) entry which is preliminary data.</text>
</comment>
<feature type="transmembrane region" description="Helical" evidence="1">
    <location>
        <begin position="101"/>
        <end position="122"/>
    </location>
</feature>
<proteinExistence type="predicted"/>
<evidence type="ECO:0000313" key="4">
    <source>
        <dbReference type="Proteomes" id="UP001161017"/>
    </source>
</evidence>
<dbReference type="Proteomes" id="UP001161017">
    <property type="component" value="Unassembled WGS sequence"/>
</dbReference>
<sequence>MRRRSLDIDLDDESLYGVELQPLRSPPQDVARPEKGPKAKTRLLPSQFRGKIKAPPLANIRRWLRIQSKEDRRWIEPNDNTLLTRKECILRKFHGGWRTGVALGALCAIIVLLINIVLLIWIKSDHQVSQAGTVTVFEGDCDKKTRISLWWHLAINVCSTLLLSASNNAMQCLTAPTRADIDTAHRKGRHLDVGIPSLQNLRVADRRRITLWCLLAVTSLPLHLFYNSVVSTTLQANDYNAVLATKDFLTGSGWDYSMIGDDTFNDMLSNLQHVAMQSNGTGLKLMDPAECAHNYSSDFNPKWGSVVITLDGAQARNGSIYNAFGYSADNGDDSTNICDTMGSLCTMSAVITNVTQGAPWDLPVDSLGTPHTVTECYAEEVKQHCKVTFSVPLLVTVIICNTLKATASGTGEGGASLKQLWSLGIGDVHMNTLVTVASSAIGNALIANTPQLALSSMYVSYNLILTSMRMTAEYNEFASKRKPLRVSEPQGFQRPAYYLQLPYRYAVPLVVASGLLHWLVSQSLFPVNIIVFDVYGVEQHYRNVSACGWSPIAMLFTLILLGVMILMLFALGWRRYHTGMPVMRSNSLDISAACHMPVTDSNAPLHPLAYGAASVQGWQKWHACFTDKEVVPLMRKHDGRFRLDVLKDGGDDQMGGFELPEELFGLRRDFPVHQPRKTR</sequence>
<dbReference type="Pfam" id="PF20163">
    <property type="entry name" value="DUF6536"/>
    <property type="match status" value="1"/>
</dbReference>
<feature type="domain" description="DUF6536" evidence="2">
    <location>
        <begin position="97"/>
        <end position="249"/>
    </location>
</feature>